<dbReference type="CDD" id="cd07377">
    <property type="entry name" value="WHTH_GntR"/>
    <property type="match status" value="1"/>
</dbReference>
<reference evidence="5 6" key="1">
    <citation type="submission" date="2022-03" db="EMBL/GenBank/DDBJ databases">
        <title>Complete genome sequence of Enterococcus innesii DB-1.</title>
        <authorList>
            <person name="Fukuda D."/>
            <person name="Nolasco-Hipolito C."/>
        </authorList>
    </citation>
    <scope>NUCLEOTIDE SEQUENCE [LARGE SCALE GENOMIC DNA]</scope>
    <source>
        <strain evidence="5 6">DB-1</strain>
    </source>
</reference>
<dbReference type="GeneID" id="83456938"/>
<dbReference type="InterPro" id="IPR050679">
    <property type="entry name" value="Bact_HTH_transcr_reg"/>
</dbReference>
<evidence type="ECO:0000313" key="6">
    <source>
        <dbReference type="Proteomes" id="UP000831692"/>
    </source>
</evidence>
<evidence type="ECO:0000259" key="4">
    <source>
        <dbReference type="PROSITE" id="PS50949"/>
    </source>
</evidence>
<dbReference type="SUPFAM" id="SSF116726">
    <property type="entry name" value="TrkA C-terminal domain-like"/>
    <property type="match status" value="1"/>
</dbReference>
<name>A0ABN6NME4_9ENTE</name>
<dbReference type="SMART" id="SM00345">
    <property type="entry name" value="HTH_GNTR"/>
    <property type="match status" value="1"/>
</dbReference>
<dbReference type="InterPro" id="IPR000524">
    <property type="entry name" value="Tscrpt_reg_HTH_GntR"/>
</dbReference>
<feature type="domain" description="HTH gntR-type" evidence="4">
    <location>
        <begin position="13"/>
        <end position="81"/>
    </location>
</feature>
<dbReference type="EMBL" id="AP025635">
    <property type="protein sequence ID" value="BDG67388.1"/>
    <property type="molecule type" value="Genomic_DNA"/>
</dbReference>
<dbReference type="RefSeq" id="WP_244352862.1">
    <property type="nucleotide sequence ID" value="NZ_AP025635.1"/>
</dbReference>
<sequence>MTNKFQDKKKVALPRYQQIAVAIAERIVENRYQVGQKIHARSTLASNFNVSPETARKAINVLVDLEIMDVRHGSGAYIASKEKAQAFVEQYQDVQSIQEIRQDILDSVERQQQELDNFSDLLNTLVQQTKKVHHMSPFVPFELQLTEQAQHLEKSINELNIWQATGATIIAIQTTEELLLSPGPYAKFSAGNTIYFVGNELALQRMTNFFYPTDYSA</sequence>
<dbReference type="Proteomes" id="UP000831692">
    <property type="component" value="Chromosome"/>
</dbReference>
<keyword evidence="2" id="KW-0238">DNA-binding</keyword>
<protein>
    <submittedName>
        <fullName evidence="5">GntR family transcriptional regulator</fullName>
    </submittedName>
</protein>
<dbReference type="Gene3D" id="1.10.10.10">
    <property type="entry name" value="Winged helix-like DNA-binding domain superfamily/Winged helix DNA-binding domain"/>
    <property type="match status" value="1"/>
</dbReference>
<evidence type="ECO:0000256" key="3">
    <source>
        <dbReference type="ARBA" id="ARBA00023163"/>
    </source>
</evidence>
<dbReference type="SUPFAM" id="SSF46785">
    <property type="entry name" value="Winged helix' DNA-binding domain"/>
    <property type="match status" value="1"/>
</dbReference>
<dbReference type="InterPro" id="IPR036721">
    <property type="entry name" value="RCK_C_sf"/>
</dbReference>
<keyword evidence="6" id="KW-1185">Reference proteome</keyword>
<dbReference type="InterPro" id="IPR036390">
    <property type="entry name" value="WH_DNA-bd_sf"/>
</dbReference>
<dbReference type="PROSITE" id="PS50949">
    <property type="entry name" value="HTH_GNTR"/>
    <property type="match status" value="1"/>
</dbReference>
<dbReference type="Pfam" id="PF00392">
    <property type="entry name" value="GntR"/>
    <property type="match status" value="1"/>
</dbReference>
<keyword evidence="3" id="KW-0804">Transcription</keyword>
<keyword evidence="1" id="KW-0805">Transcription regulation</keyword>
<organism evidence="5 6">
    <name type="scientific">Enterococcus innesii</name>
    <dbReference type="NCBI Taxonomy" id="2839759"/>
    <lineage>
        <taxon>Bacteria</taxon>
        <taxon>Bacillati</taxon>
        <taxon>Bacillota</taxon>
        <taxon>Bacilli</taxon>
        <taxon>Lactobacillales</taxon>
        <taxon>Enterococcaceae</taxon>
        <taxon>Enterococcus</taxon>
    </lineage>
</organism>
<gene>
    <name evidence="5" type="ORF">ENLAB_09520</name>
</gene>
<dbReference type="InterPro" id="IPR036388">
    <property type="entry name" value="WH-like_DNA-bd_sf"/>
</dbReference>
<dbReference type="PANTHER" id="PTHR44846">
    <property type="entry name" value="MANNOSYL-D-GLYCERATE TRANSPORT/METABOLISM SYSTEM REPRESSOR MNGR-RELATED"/>
    <property type="match status" value="1"/>
</dbReference>
<evidence type="ECO:0000313" key="5">
    <source>
        <dbReference type="EMBL" id="BDG67388.1"/>
    </source>
</evidence>
<evidence type="ECO:0000256" key="1">
    <source>
        <dbReference type="ARBA" id="ARBA00023015"/>
    </source>
</evidence>
<proteinExistence type="predicted"/>
<dbReference type="Gene3D" id="3.30.70.1450">
    <property type="entry name" value="Regulator of K+ conductance, C-terminal domain"/>
    <property type="match status" value="1"/>
</dbReference>
<accession>A0ABN6NME4</accession>
<evidence type="ECO:0000256" key="2">
    <source>
        <dbReference type="ARBA" id="ARBA00023125"/>
    </source>
</evidence>